<proteinExistence type="inferred from homology"/>
<sequence length="177" mass="20650">MPDESDKLDLLTEQWQENRDLIRALQEQAKALRNEIITNDTTGGPPRERGPIDFAEFDTKYAELQKENQLLNQTIKQYETTLEIIMAKFRAQTQTIQKEKHDLQLQLESVLEEERQSNAILRKENTFLQERLDESLQVMRQAVRSDEDSNVEGFFTSLTQENESLREILKISSSFAS</sequence>
<feature type="coiled-coil region" evidence="3">
    <location>
        <begin position="15"/>
        <end position="131"/>
    </location>
</feature>
<keyword evidence="2 3" id="KW-0175">Coiled coil</keyword>
<dbReference type="PANTHER" id="PTHR12186:SF2">
    <property type="entry name" value="FGFR1 ONCOGENE PARTNER 2 HOMOLOG"/>
    <property type="match status" value="1"/>
</dbReference>
<organism evidence="4 5">
    <name type="scientific">Rhizophlyctis rosea</name>
    <dbReference type="NCBI Taxonomy" id="64517"/>
    <lineage>
        <taxon>Eukaryota</taxon>
        <taxon>Fungi</taxon>
        <taxon>Fungi incertae sedis</taxon>
        <taxon>Chytridiomycota</taxon>
        <taxon>Chytridiomycota incertae sedis</taxon>
        <taxon>Chytridiomycetes</taxon>
        <taxon>Rhizophlyctidales</taxon>
        <taxon>Rhizophlyctidaceae</taxon>
        <taxon>Rhizophlyctis</taxon>
    </lineage>
</organism>
<name>A0AAD5SGW3_9FUNG</name>
<evidence type="ECO:0000256" key="1">
    <source>
        <dbReference type="ARBA" id="ARBA00005537"/>
    </source>
</evidence>
<evidence type="ECO:0000256" key="2">
    <source>
        <dbReference type="ARBA" id="ARBA00023054"/>
    </source>
</evidence>
<dbReference type="AlphaFoldDB" id="A0AAD5SGW3"/>
<dbReference type="Proteomes" id="UP001212841">
    <property type="component" value="Unassembled WGS sequence"/>
</dbReference>
<accession>A0AAD5SGW3</accession>
<dbReference type="EMBL" id="JADGJD010000089">
    <property type="protein sequence ID" value="KAJ3055225.1"/>
    <property type="molecule type" value="Genomic_DNA"/>
</dbReference>
<comment type="caution">
    <text evidence="4">The sequence shown here is derived from an EMBL/GenBank/DDBJ whole genome shotgun (WGS) entry which is preliminary data.</text>
</comment>
<gene>
    <name evidence="4" type="ORF">HK097_011108</name>
</gene>
<reference evidence="4" key="1">
    <citation type="submission" date="2020-05" db="EMBL/GenBank/DDBJ databases">
        <title>Phylogenomic resolution of chytrid fungi.</title>
        <authorList>
            <person name="Stajich J.E."/>
            <person name="Amses K."/>
            <person name="Simmons R."/>
            <person name="Seto K."/>
            <person name="Myers J."/>
            <person name="Bonds A."/>
            <person name="Quandt C.A."/>
            <person name="Barry K."/>
            <person name="Liu P."/>
            <person name="Grigoriev I."/>
            <person name="Longcore J.E."/>
            <person name="James T.Y."/>
        </authorList>
    </citation>
    <scope>NUCLEOTIDE SEQUENCE</scope>
    <source>
        <strain evidence="4">JEL0318</strain>
    </source>
</reference>
<dbReference type="InterPro" id="IPR008555">
    <property type="entry name" value="SIKE"/>
</dbReference>
<comment type="similarity">
    <text evidence="1">Belongs to the SIKE family.</text>
</comment>
<evidence type="ECO:0000313" key="4">
    <source>
        <dbReference type="EMBL" id="KAJ3055225.1"/>
    </source>
</evidence>
<keyword evidence="5" id="KW-1185">Reference proteome</keyword>
<evidence type="ECO:0000256" key="3">
    <source>
        <dbReference type="SAM" id="Coils"/>
    </source>
</evidence>
<dbReference type="Pfam" id="PF05769">
    <property type="entry name" value="SIKE"/>
    <property type="match status" value="1"/>
</dbReference>
<dbReference type="PANTHER" id="PTHR12186">
    <property type="entry name" value="SIKE FAMILY MEMBER"/>
    <property type="match status" value="1"/>
</dbReference>
<protein>
    <submittedName>
        <fullName evidence="4">Uncharacterized protein</fullName>
    </submittedName>
</protein>
<evidence type="ECO:0000313" key="5">
    <source>
        <dbReference type="Proteomes" id="UP001212841"/>
    </source>
</evidence>